<dbReference type="GeneID" id="109467119"/>
<dbReference type="InterPro" id="IPR011701">
    <property type="entry name" value="MFS"/>
</dbReference>
<name>A0A6P4YTK3_BRABE</name>
<dbReference type="SUPFAM" id="SSF103473">
    <property type="entry name" value="MFS general substrate transporter"/>
    <property type="match status" value="1"/>
</dbReference>
<dbReference type="AlphaFoldDB" id="A0A6P4YTK3"/>
<keyword evidence="2 6" id="KW-1133">Transmembrane helix</keyword>
<dbReference type="Pfam" id="PF07690">
    <property type="entry name" value="MFS_1"/>
    <property type="match status" value="2"/>
</dbReference>
<feature type="transmembrane region" description="Helical" evidence="6">
    <location>
        <begin position="396"/>
        <end position="414"/>
    </location>
</feature>
<organism evidence="7 8">
    <name type="scientific">Branchiostoma belcheri</name>
    <name type="common">Amphioxus</name>
    <dbReference type="NCBI Taxonomy" id="7741"/>
    <lineage>
        <taxon>Eukaryota</taxon>
        <taxon>Metazoa</taxon>
        <taxon>Chordata</taxon>
        <taxon>Cephalochordata</taxon>
        <taxon>Leptocardii</taxon>
        <taxon>Amphioxiformes</taxon>
        <taxon>Branchiostomatidae</taxon>
        <taxon>Branchiostoma</taxon>
    </lineage>
</organism>
<dbReference type="Proteomes" id="UP000515135">
    <property type="component" value="Unplaced"/>
</dbReference>
<evidence type="ECO:0000256" key="3">
    <source>
        <dbReference type="ARBA" id="ARBA00023136"/>
    </source>
</evidence>
<dbReference type="OrthoDB" id="413079at2759"/>
<feature type="transmembrane region" description="Helical" evidence="6">
    <location>
        <begin position="189"/>
        <end position="211"/>
    </location>
</feature>
<feature type="transmembrane region" description="Helical" evidence="6">
    <location>
        <begin position="450"/>
        <end position="468"/>
    </location>
</feature>
<evidence type="ECO:0000256" key="2">
    <source>
        <dbReference type="ARBA" id="ARBA00022989"/>
    </source>
</evidence>
<gene>
    <name evidence="8 9" type="primary">LOC109467119</name>
</gene>
<feature type="transmembrane region" description="Helical" evidence="6">
    <location>
        <begin position="130"/>
        <end position="150"/>
    </location>
</feature>
<evidence type="ECO:0000313" key="9">
    <source>
        <dbReference type="RefSeq" id="XP_019620607.1"/>
    </source>
</evidence>
<evidence type="ECO:0000313" key="7">
    <source>
        <dbReference type="Proteomes" id="UP000515135"/>
    </source>
</evidence>
<keyword evidence="3 6" id="KW-0472">Membrane</keyword>
<dbReference type="RefSeq" id="XP_019620606.1">
    <property type="nucleotide sequence ID" value="XM_019765047.1"/>
</dbReference>
<dbReference type="InterPro" id="IPR036259">
    <property type="entry name" value="MFS_trans_sf"/>
</dbReference>
<keyword evidence="7" id="KW-1185">Reference proteome</keyword>
<feature type="transmembrane region" description="Helical" evidence="6">
    <location>
        <begin position="66"/>
        <end position="83"/>
    </location>
</feature>
<evidence type="ECO:0000256" key="6">
    <source>
        <dbReference type="SAM" id="Phobius"/>
    </source>
</evidence>
<feature type="compositionally biased region" description="Basic and acidic residues" evidence="5">
    <location>
        <begin position="36"/>
        <end position="50"/>
    </location>
</feature>
<protein>
    <recommendedName>
        <fullName evidence="4">Major facilitator superfamily domain-containing protein 4A</fullName>
    </recommendedName>
</protein>
<dbReference type="FunFam" id="1.20.1250.20:FF:001170">
    <property type="entry name" value="Uncharacterized protein"/>
    <property type="match status" value="1"/>
</dbReference>
<feature type="transmembrane region" description="Helical" evidence="6">
    <location>
        <begin position="356"/>
        <end position="384"/>
    </location>
</feature>
<evidence type="ECO:0000313" key="8">
    <source>
        <dbReference type="RefSeq" id="XP_019620606.1"/>
    </source>
</evidence>
<feature type="transmembrane region" description="Helical" evidence="6">
    <location>
        <begin position="480"/>
        <end position="503"/>
    </location>
</feature>
<dbReference type="Gene3D" id="1.20.1250.20">
    <property type="entry name" value="MFS general substrate transporter like domains"/>
    <property type="match status" value="1"/>
</dbReference>
<feature type="region of interest" description="Disordered" evidence="5">
    <location>
        <begin position="1"/>
        <end position="57"/>
    </location>
</feature>
<evidence type="ECO:0000256" key="4">
    <source>
        <dbReference type="ARBA" id="ARBA00040840"/>
    </source>
</evidence>
<feature type="transmembrane region" description="Helical" evidence="6">
    <location>
        <begin position="515"/>
        <end position="537"/>
    </location>
</feature>
<evidence type="ECO:0000256" key="5">
    <source>
        <dbReference type="SAM" id="MobiDB-lite"/>
    </source>
</evidence>
<evidence type="ECO:0000256" key="1">
    <source>
        <dbReference type="ARBA" id="ARBA00022692"/>
    </source>
</evidence>
<dbReference type="PANTHER" id="PTHR23121:SF10">
    <property type="entry name" value="MAJOR FACILITATOR SUPERFAMILY DOMAIN-CONTAINING PROTEIN 4A"/>
    <property type="match status" value="1"/>
</dbReference>
<feature type="transmembrane region" description="Helical" evidence="6">
    <location>
        <begin position="268"/>
        <end position="290"/>
    </location>
</feature>
<feature type="transmembrane region" description="Helical" evidence="6">
    <location>
        <begin position="156"/>
        <end position="177"/>
    </location>
</feature>
<feature type="transmembrane region" description="Helical" evidence="6">
    <location>
        <begin position="103"/>
        <end position="123"/>
    </location>
</feature>
<sequence>MENGSVRPGNEGENVPVSAGQASHPPARQNGVPPEKNGKKKAEGKEEDAKSPGPKTVRLKDNWQSTFTYCSVFLSFGMCVAFLGPTLLDLGCLTRSSLGDMTWAFFAQSLSLLVGSTFGGLLVESLGKRFSGNPTLLVAVVTVGVTLSVIPLCRSLWILTMVLAIMGVAMGCIDTVANVQLIRIYSHDVSPFLQALHFCYGLGAFISPMVAEPFILDQDCDTFLNVTYSNDSFIRELMPAEGVDPTGMNNITKAESLADAIHKTEVRYAFWIMAGLNIPIAFAIMSLLIYQRNDGKHRGKLLLRDGVKEDIMKSKRGYEDIVSGEHELEREQEGADESGTLIGDEKKDIPSGKFRTVIVTMLTATLLFLFDGIQGAFAGWIYAYAVISKVDLSAKYAAYLTGAFWGSLALGRLVSIPIATKLQPPAMLMCNLVGCLAAILVILGMPHSPMALYAGAMTFGFFLSSIYPSSIAMAERNVRVTGGITSALVIGAATGEMVLPVLVGRLFVWYGPPSFVVSCCVVAALGMIVFCTLWFYASVSGGTQKQSNSHPYWWCRWCCSKRDTLLNKGPTSYYTVMDDRVELESLPKSPASTGPKSGS</sequence>
<proteinExistence type="predicted"/>
<dbReference type="GO" id="GO:0022857">
    <property type="term" value="F:transmembrane transporter activity"/>
    <property type="evidence" value="ECO:0007669"/>
    <property type="project" value="InterPro"/>
</dbReference>
<dbReference type="RefSeq" id="XP_019620607.1">
    <property type="nucleotide sequence ID" value="XM_019765048.1"/>
</dbReference>
<keyword evidence="1 6" id="KW-0812">Transmembrane</keyword>
<accession>A0A6P4YTK3</accession>
<feature type="transmembrane region" description="Helical" evidence="6">
    <location>
        <begin position="426"/>
        <end position="444"/>
    </location>
</feature>
<dbReference type="KEGG" id="bbel:109467119"/>
<reference evidence="8 9" key="1">
    <citation type="submission" date="2025-04" db="UniProtKB">
        <authorList>
            <consortium name="RefSeq"/>
        </authorList>
    </citation>
    <scope>IDENTIFICATION</scope>
    <source>
        <tissue evidence="8 9">Gonad</tissue>
    </source>
</reference>
<dbReference type="PANTHER" id="PTHR23121">
    <property type="entry name" value="SODIUM-DEPENDENT GLUCOSE TRANSPORTER 1"/>
    <property type="match status" value="1"/>
</dbReference>